<evidence type="ECO:0000313" key="5">
    <source>
        <dbReference type="Proteomes" id="UP000324241"/>
    </source>
</evidence>
<accession>A0A4S3JF49</accession>
<comment type="caution">
    <text evidence="3">The sequence shown here is derived from an EMBL/GenBank/DDBJ whole genome shotgun (WGS) entry which is preliminary data.</text>
</comment>
<dbReference type="EMBL" id="SOSA01000385">
    <property type="protein sequence ID" value="THC91781.1"/>
    <property type="molecule type" value="Genomic_DNA"/>
</dbReference>
<dbReference type="STRING" id="1220188.A0A4S3JF49"/>
<protein>
    <submittedName>
        <fullName evidence="3">Uncharacterized protein</fullName>
    </submittedName>
</protein>
<feature type="compositionally biased region" description="Polar residues" evidence="1">
    <location>
        <begin position="365"/>
        <end position="374"/>
    </location>
</feature>
<evidence type="ECO:0000313" key="3">
    <source>
        <dbReference type="EMBL" id="THC91781.1"/>
    </source>
</evidence>
<dbReference type="EMBL" id="QUQM01000007">
    <property type="protein sequence ID" value="KAA8645805.1"/>
    <property type="molecule type" value="Genomic_DNA"/>
</dbReference>
<feature type="region of interest" description="Disordered" evidence="1">
    <location>
        <begin position="149"/>
        <end position="171"/>
    </location>
</feature>
<dbReference type="AlphaFoldDB" id="A0A4S3JF49"/>
<dbReference type="RefSeq" id="XP_033425166.1">
    <property type="nucleotide sequence ID" value="XM_033571851.1"/>
</dbReference>
<feature type="compositionally biased region" description="Basic and acidic residues" evidence="1">
    <location>
        <begin position="514"/>
        <end position="523"/>
    </location>
</feature>
<name>A0A4S3JF49_9EURO</name>
<organism evidence="3 4">
    <name type="scientific">Aspergillus tanneri</name>
    <dbReference type="NCBI Taxonomy" id="1220188"/>
    <lineage>
        <taxon>Eukaryota</taxon>
        <taxon>Fungi</taxon>
        <taxon>Dikarya</taxon>
        <taxon>Ascomycota</taxon>
        <taxon>Pezizomycotina</taxon>
        <taxon>Eurotiomycetes</taxon>
        <taxon>Eurotiomycetidae</taxon>
        <taxon>Eurotiales</taxon>
        <taxon>Aspergillaceae</taxon>
        <taxon>Aspergillus</taxon>
        <taxon>Aspergillus subgen. Circumdati</taxon>
    </lineage>
</organism>
<evidence type="ECO:0000313" key="4">
    <source>
        <dbReference type="Proteomes" id="UP000308092"/>
    </source>
</evidence>
<dbReference type="GeneID" id="54329927"/>
<dbReference type="VEuPathDB" id="FungiDB:EYZ11_008759"/>
<feature type="region of interest" description="Disordered" evidence="1">
    <location>
        <begin position="497"/>
        <end position="523"/>
    </location>
</feature>
<keyword evidence="4" id="KW-1185">Reference proteome</keyword>
<proteinExistence type="predicted"/>
<reference evidence="3 4" key="1">
    <citation type="submission" date="2019-03" db="EMBL/GenBank/DDBJ databases">
        <title>The genome sequence of a newly discovered highly antifungal drug resistant Aspergillus species, Aspergillus tanneri NIH 1004.</title>
        <authorList>
            <person name="Mounaud S."/>
            <person name="Singh I."/>
            <person name="Joardar V."/>
            <person name="Pakala S."/>
            <person name="Pakala S."/>
            <person name="Venepally P."/>
            <person name="Hoover J."/>
            <person name="Nierman W."/>
            <person name="Chung J."/>
            <person name="Losada L."/>
        </authorList>
    </citation>
    <scope>NUCLEOTIDE SEQUENCE [LARGE SCALE GENOMIC DNA]</scope>
    <source>
        <strain evidence="3 4">NIH1004</strain>
    </source>
</reference>
<dbReference type="Proteomes" id="UP000324241">
    <property type="component" value="Unassembled WGS sequence"/>
</dbReference>
<evidence type="ECO:0000256" key="1">
    <source>
        <dbReference type="SAM" id="MobiDB-lite"/>
    </source>
</evidence>
<dbReference type="Proteomes" id="UP000308092">
    <property type="component" value="Unassembled WGS sequence"/>
</dbReference>
<dbReference type="OrthoDB" id="9977870at2759"/>
<evidence type="ECO:0000313" key="2">
    <source>
        <dbReference type="EMBL" id="KAA8645805.1"/>
    </source>
</evidence>
<feature type="region of interest" description="Disordered" evidence="1">
    <location>
        <begin position="336"/>
        <end position="374"/>
    </location>
</feature>
<reference evidence="2 5" key="2">
    <citation type="submission" date="2019-08" db="EMBL/GenBank/DDBJ databases">
        <title>The genome sequence of a newly discovered highly antifungal drug resistant Aspergillus species, Aspergillus tanneri NIH 1004.</title>
        <authorList>
            <person name="Mounaud S."/>
            <person name="Singh I."/>
            <person name="Joardar V."/>
            <person name="Pakala S."/>
            <person name="Pakala S."/>
            <person name="Venepally P."/>
            <person name="Chung J.K."/>
            <person name="Losada L."/>
            <person name="Nierman W.C."/>
        </authorList>
    </citation>
    <scope>NUCLEOTIDE SEQUENCE [LARGE SCALE GENOMIC DNA]</scope>
    <source>
        <strain evidence="2 5">NIH1004</strain>
    </source>
</reference>
<gene>
    <name evidence="2" type="ORF">ATNIH1004_007225</name>
    <name evidence="3" type="ORF">EYZ11_008759</name>
</gene>
<sequence length="523" mass="58844">MESVKFVGFDDGQYRNEVLLFQSEEAEISQQQKLIEEACQLGLKVPEIEAVASLAASIASGMVDLSSSILSSGSSTDRISVCEGTPSHETHLDQAASSLSEFTLSSDRAKCGSTRSIASLSTRPTSYSSSEGRVVHGLDTLAGRSAGQRHSFLSATSSEKKERRKSSLKSAIGKIQFRKKRSPSTVLLPSAAQIRVTKVEGGDTVYVKPKTNETHKLDSADEVNKVLKLEIPVFDNESLQRSLNNAELQQMRESHKIERNRHIAFQNDIMRELRRKQQDAVADRLAQNRKLEDQKREKNSADTIRMEERQLAVEIEQVREFERAKMNSRTRIKHMEGYFSNTSPPPSPPDGSTPTSPDILPSPSPSQTRQFTAQNKAQLAQEYRAHDSMDQLHEAKIKVLRDRQEVRLQEAIARMERELDALIDKHAMEFSQLQSEHQREELSTIQAFDARKTKLRHRWNLEEAILRKKLEMQHGQLYGPLPPLSFSDSHYDTRDSAICVTDQTEGSSGDEDGAYQKRDGPVL</sequence>